<keyword evidence="6 7" id="KW-0472">Membrane</keyword>
<evidence type="ECO:0000256" key="4">
    <source>
        <dbReference type="ARBA" id="ARBA00022692"/>
    </source>
</evidence>
<evidence type="ECO:0000259" key="8">
    <source>
        <dbReference type="PROSITE" id="PS50850"/>
    </source>
</evidence>
<dbReference type="Pfam" id="PF07690">
    <property type="entry name" value="MFS_1"/>
    <property type="match status" value="1"/>
</dbReference>
<dbReference type="PANTHER" id="PTHR23517:SF13">
    <property type="entry name" value="MAJOR FACILITATOR SUPERFAMILY MFS_1"/>
    <property type="match status" value="1"/>
</dbReference>
<dbReference type="GO" id="GO:0005886">
    <property type="term" value="C:plasma membrane"/>
    <property type="evidence" value="ECO:0007669"/>
    <property type="project" value="UniProtKB-SubCell"/>
</dbReference>
<feature type="transmembrane region" description="Helical" evidence="7">
    <location>
        <begin position="236"/>
        <end position="256"/>
    </location>
</feature>
<name>A0A848H9K7_9BURK</name>
<feature type="transmembrane region" description="Helical" evidence="7">
    <location>
        <begin position="149"/>
        <end position="166"/>
    </location>
</feature>
<dbReference type="Proteomes" id="UP000541185">
    <property type="component" value="Unassembled WGS sequence"/>
</dbReference>
<keyword evidence="10" id="KW-1185">Reference proteome</keyword>
<keyword evidence="5 7" id="KW-1133">Transmembrane helix</keyword>
<dbReference type="SUPFAM" id="SSF103473">
    <property type="entry name" value="MFS general substrate transporter"/>
    <property type="match status" value="1"/>
</dbReference>
<dbReference type="AlphaFoldDB" id="A0A848H9K7"/>
<feature type="transmembrane region" description="Helical" evidence="7">
    <location>
        <begin position="329"/>
        <end position="351"/>
    </location>
</feature>
<dbReference type="EMBL" id="JABBFX010000002">
    <property type="protein sequence ID" value="NML46189.1"/>
    <property type="molecule type" value="Genomic_DNA"/>
</dbReference>
<dbReference type="PANTHER" id="PTHR23517">
    <property type="entry name" value="RESISTANCE PROTEIN MDTM, PUTATIVE-RELATED-RELATED"/>
    <property type="match status" value="1"/>
</dbReference>
<dbReference type="InterPro" id="IPR050171">
    <property type="entry name" value="MFS_Transporters"/>
</dbReference>
<evidence type="ECO:0000256" key="3">
    <source>
        <dbReference type="ARBA" id="ARBA00022475"/>
    </source>
</evidence>
<evidence type="ECO:0000256" key="7">
    <source>
        <dbReference type="SAM" id="Phobius"/>
    </source>
</evidence>
<feature type="transmembrane region" description="Helical" evidence="7">
    <location>
        <begin position="357"/>
        <end position="380"/>
    </location>
</feature>
<feature type="domain" description="Major facilitator superfamily (MFS) profile" evidence="8">
    <location>
        <begin position="1"/>
        <end position="385"/>
    </location>
</feature>
<evidence type="ECO:0000256" key="5">
    <source>
        <dbReference type="ARBA" id="ARBA00022989"/>
    </source>
</evidence>
<feature type="transmembrane region" description="Helical" evidence="7">
    <location>
        <begin position="54"/>
        <end position="77"/>
    </location>
</feature>
<evidence type="ECO:0000313" key="9">
    <source>
        <dbReference type="EMBL" id="NML46189.1"/>
    </source>
</evidence>
<dbReference type="PROSITE" id="PS50850">
    <property type="entry name" value="MFS"/>
    <property type="match status" value="1"/>
</dbReference>
<dbReference type="Gene3D" id="1.20.1250.20">
    <property type="entry name" value="MFS general substrate transporter like domains"/>
    <property type="match status" value="1"/>
</dbReference>
<keyword evidence="4 7" id="KW-0812">Transmembrane</keyword>
<feature type="transmembrane region" description="Helical" evidence="7">
    <location>
        <begin position="294"/>
        <end position="317"/>
    </location>
</feature>
<feature type="transmembrane region" description="Helical" evidence="7">
    <location>
        <begin position="29"/>
        <end position="47"/>
    </location>
</feature>
<proteinExistence type="predicted"/>
<dbReference type="GO" id="GO:0022857">
    <property type="term" value="F:transmembrane transporter activity"/>
    <property type="evidence" value="ECO:0007669"/>
    <property type="project" value="InterPro"/>
</dbReference>
<evidence type="ECO:0000256" key="2">
    <source>
        <dbReference type="ARBA" id="ARBA00022448"/>
    </source>
</evidence>
<accession>A0A848H9K7</accession>
<feature type="transmembrane region" description="Helical" evidence="7">
    <location>
        <begin position="205"/>
        <end position="224"/>
    </location>
</feature>
<keyword evidence="3" id="KW-1003">Cell membrane</keyword>
<organism evidence="9 10">
    <name type="scientific">Ramlibacter agri</name>
    <dbReference type="NCBI Taxonomy" id="2728837"/>
    <lineage>
        <taxon>Bacteria</taxon>
        <taxon>Pseudomonadati</taxon>
        <taxon>Pseudomonadota</taxon>
        <taxon>Betaproteobacteria</taxon>
        <taxon>Burkholderiales</taxon>
        <taxon>Comamonadaceae</taxon>
        <taxon>Ramlibacter</taxon>
    </lineage>
</organism>
<dbReference type="InterPro" id="IPR036259">
    <property type="entry name" value="MFS_trans_sf"/>
</dbReference>
<evidence type="ECO:0000313" key="10">
    <source>
        <dbReference type="Proteomes" id="UP000541185"/>
    </source>
</evidence>
<gene>
    <name evidence="9" type="ORF">HHL11_20745</name>
</gene>
<comment type="caution">
    <text evidence="9">The sequence shown here is derived from an EMBL/GenBank/DDBJ whole genome shotgun (WGS) entry which is preliminary data.</text>
</comment>
<feature type="transmembrane region" description="Helical" evidence="7">
    <location>
        <begin position="117"/>
        <end position="143"/>
    </location>
</feature>
<feature type="transmembrane region" description="Helical" evidence="7">
    <location>
        <begin position="83"/>
        <end position="105"/>
    </location>
</feature>
<dbReference type="InterPro" id="IPR011701">
    <property type="entry name" value="MFS"/>
</dbReference>
<protein>
    <submittedName>
        <fullName evidence="9">MFS transporter</fullName>
    </submittedName>
</protein>
<evidence type="ECO:0000256" key="6">
    <source>
        <dbReference type="ARBA" id="ARBA00023136"/>
    </source>
</evidence>
<feature type="transmembrane region" description="Helical" evidence="7">
    <location>
        <begin position="268"/>
        <end position="288"/>
    </location>
</feature>
<evidence type="ECO:0000256" key="1">
    <source>
        <dbReference type="ARBA" id="ARBA00004651"/>
    </source>
</evidence>
<dbReference type="InterPro" id="IPR020846">
    <property type="entry name" value="MFS_dom"/>
</dbReference>
<reference evidence="9 10" key="1">
    <citation type="submission" date="2020-04" db="EMBL/GenBank/DDBJ databases">
        <title>Ramlibacter sp. G-1-2-2 isolated from soil.</title>
        <authorList>
            <person name="Dahal R.H."/>
        </authorList>
    </citation>
    <scope>NUCLEOTIDE SEQUENCE [LARGE SCALE GENOMIC DNA]</scope>
    <source>
        <strain evidence="9 10">G-1-2-2</strain>
    </source>
</reference>
<sequence length="391" mass="41282">MCVGVMGTALASPLYPLYQSAWNLRASDITHIFVVYMFGVLVSLLFMGRLTARFGFLAILRIGLVLMTFGVALSAVVGGVPSFMFARLVIGIASGMISTSAATGMVQVGTGRDPRRLSAITTMAMTLGFGMGPLVGGLIAQWVPHPLQTAYVPSALMGLLAVYALFQLSVPVPVHEAPHGGSWRSAIKQWLPSIAMPPRMGRRHFWIASLGAFSAFGMFSLYASLAPSFMRELVPWHGPAVSGGTIAAILFLSSAFQFMVRQWRTKTIVVVSGFALAAANLLLAWTTFGRTALLFAASVLVTSFGHALANVAGMSVIGKLTHPGHRSGLLASYMIVGYLGTIVPILAVGWLADHLGLSQAVALFSYAIAALTAAVAVWAARTKELPVPDGA</sequence>
<dbReference type="RefSeq" id="WP_169421204.1">
    <property type="nucleotide sequence ID" value="NZ_JABBFX010000002.1"/>
</dbReference>
<comment type="subcellular location">
    <subcellularLocation>
        <location evidence="1">Cell membrane</location>
        <topology evidence="1">Multi-pass membrane protein</topology>
    </subcellularLocation>
</comment>
<keyword evidence="2" id="KW-0813">Transport</keyword>